<comment type="caution">
    <text evidence="1">The sequence shown here is derived from an EMBL/GenBank/DDBJ whole genome shotgun (WGS) entry which is preliminary data.</text>
</comment>
<dbReference type="RefSeq" id="WP_235324061.1">
    <property type="nucleotide sequence ID" value="NZ_JAFBIT010000003.1"/>
</dbReference>
<evidence type="ECO:0000313" key="2">
    <source>
        <dbReference type="Proteomes" id="UP001299220"/>
    </source>
</evidence>
<accession>A0ABS9CPG9</accession>
<dbReference type="EMBL" id="JAFBIT010000003">
    <property type="protein sequence ID" value="MCF2653034.1"/>
    <property type="molecule type" value="Genomic_DNA"/>
</dbReference>
<name>A0ABS9CPG9_9FIRM</name>
<keyword evidence="2" id="KW-1185">Reference proteome</keyword>
<evidence type="ECO:0000313" key="1">
    <source>
        <dbReference type="EMBL" id="MCF2653034.1"/>
    </source>
</evidence>
<proteinExistence type="predicted"/>
<dbReference type="Proteomes" id="UP001299220">
    <property type="component" value="Unassembled WGS sequence"/>
</dbReference>
<sequence>MFGRKKKKKDSALFGSRVTPSCAYCAHSVSAQGTTKCLLGQLPENGCCKRYTYDPLRREPKGEPQLGQFTAEDFKL</sequence>
<protein>
    <submittedName>
        <fullName evidence="1">Uncharacterized protein</fullName>
    </submittedName>
</protein>
<reference evidence="1 2" key="1">
    <citation type="submission" date="2020-12" db="EMBL/GenBank/DDBJ databases">
        <title>Whole genome sequences of gut porcine anaerobes.</title>
        <authorList>
            <person name="Kubasova T."/>
            <person name="Jahodarova E."/>
            <person name="Rychlik I."/>
        </authorList>
    </citation>
    <scope>NUCLEOTIDE SEQUENCE [LARGE SCALE GENOMIC DNA]</scope>
    <source>
        <strain evidence="1 2">An867</strain>
    </source>
</reference>
<organism evidence="1 2">
    <name type="scientific">Anaeromassilibacillus senegalensis</name>
    <dbReference type="NCBI Taxonomy" id="1673717"/>
    <lineage>
        <taxon>Bacteria</taxon>
        <taxon>Bacillati</taxon>
        <taxon>Bacillota</taxon>
        <taxon>Clostridia</taxon>
        <taxon>Eubacteriales</taxon>
        <taxon>Acutalibacteraceae</taxon>
        <taxon>Anaeromassilibacillus</taxon>
    </lineage>
</organism>
<gene>
    <name evidence="1" type="ORF">JQM67_10515</name>
</gene>